<gene>
    <name evidence="2" type="ORF">SAMN05660653_01601</name>
</gene>
<dbReference type="RefSeq" id="WP_092119748.1">
    <property type="nucleotide sequence ID" value="NZ_FMXO01000008.1"/>
</dbReference>
<dbReference type="EMBL" id="FMXO01000008">
    <property type="protein sequence ID" value="SDB33425.1"/>
    <property type="molecule type" value="Genomic_DNA"/>
</dbReference>
<reference evidence="2 3" key="1">
    <citation type="submission" date="2016-10" db="EMBL/GenBank/DDBJ databases">
        <authorList>
            <person name="de Groot N.N."/>
        </authorList>
    </citation>
    <scope>NUCLEOTIDE SEQUENCE [LARGE SCALE GENOMIC DNA]</scope>
    <source>
        <strain evidence="2 3">ASO4-2</strain>
    </source>
</reference>
<dbReference type="STRING" id="617002.SAMN05660653_01601"/>
<feature type="transmembrane region" description="Helical" evidence="1">
    <location>
        <begin position="46"/>
        <end position="65"/>
    </location>
</feature>
<dbReference type="AlphaFoldDB" id="A0A1G6CKV9"/>
<evidence type="ECO:0008006" key="4">
    <source>
        <dbReference type="Google" id="ProtNLM"/>
    </source>
</evidence>
<dbReference type="Proteomes" id="UP000198771">
    <property type="component" value="Unassembled WGS sequence"/>
</dbReference>
<accession>A0A1G6CKV9</accession>
<evidence type="ECO:0000313" key="3">
    <source>
        <dbReference type="Proteomes" id="UP000198771"/>
    </source>
</evidence>
<protein>
    <recommendedName>
        <fullName evidence="4">DUF3185 family protein</fullName>
    </recommendedName>
</protein>
<keyword evidence="1" id="KW-1133">Transmembrane helix</keyword>
<evidence type="ECO:0000256" key="1">
    <source>
        <dbReference type="SAM" id="Phobius"/>
    </source>
</evidence>
<dbReference type="Pfam" id="PF11381">
    <property type="entry name" value="DUF3185"/>
    <property type="match status" value="1"/>
</dbReference>
<organism evidence="2 3">
    <name type="scientific">Desulfonatronum thiosulfatophilum</name>
    <dbReference type="NCBI Taxonomy" id="617002"/>
    <lineage>
        <taxon>Bacteria</taxon>
        <taxon>Pseudomonadati</taxon>
        <taxon>Thermodesulfobacteriota</taxon>
        <taxon>Desulfovibrionia</taxon>
        <taxon>Desulfovibrionales</taxon>
        <taxon>Desulfonatronaceae</taxon>
        <taxon>Desulfonatronum</taxon>
    </lineage>
</organism>
<feature type="transmembrane region" description="Helical" evidence="1">
    <location>
        <begin position="7"/>
        <end position="26"/>
    </location>
</feature>
<sequence length="67" mass="7324">MNSQQVLGIALLVIGIIMLIFGYQSSQAVDDQIFETLTGRFTESTMWLLIFGAVSSVVGLALLFVKK</sequence>
<proteinExistence type="predicted"/>
<keyword evidence="1" id="KW-0472">Membrane</keyword>
<dbReference type="OrthoDB" id="6199344at2"/>
<dbReference type="InterPro" id="IPR021521">
    <property type="entry name" value="DUF3185"/>
</dbReference>
<keyword evidence="3" id="KW-1185">Reference proteome</keyword>
<evidence type="ECO:0000313" key="2">
    <source>
        <dbReference type="EMBL" id="SDB33425.1"/>
    </source>
</evidence>
<keyword evidence="1" id="KW-0812">Transmembrane</keyword>
<name>A0A1G6CKV9_9BACT</name>